<dbReference type="WBParaSite" id="maker-unitig_39549-snap-gene-0.2-mRNA-1">
    <property type="protein sequence ID" value="maker-unitig_39549-snap-gene-0.2-mRNA-1"/>
    <property type="gene ID" value="maker-unitig_39549-snap-gene-0.2"/>
</dbReference>
<evidence type="ECO:0000256" key="5">
    <source>
        <dbReference type="SAM" id="MobiDB-lite"/>
    </source>
</evidence>
<feature type="transmembrane region" description="Helical" evidence="6">
    <location>
        <begin position="233"/>
        <end position="255"/>
    </location>
</feature>
<evidence type="ECO:0000313" key="8">
    <source>
        <dbReference type="Proteomes" id="UP000095280"/>
    </source>
</evidence>
<evidence type="ECO:0000313" key="9">
    <source>
        <dbReference type="WBParaSite" id="maker-unitig_39549-snap-gene-0.2-mRNA-1"/>
    </source>
</evidence>
<feature type="transmembrane region" description="Helical" evidence="6">
    <location>
        <begin position="42"/>
        <end position="61"/>
    </location>
</feature>
<evidence type="ECO:0000256" key="1">
    <source>
        <dbReference type="ARBA" id="ARBA00004141"/>
    </source>
</evidence>
<feature type="transmembrane region" description="Helical" evidence="6">
    <location>
        <begin position="17"/>
        <end position="36"/>
    </location>
</feature>
<comment type="subcellular location">
    <subcellularLocation>
        <location evidence="1">Membrane</location>
        <topology evidence="1">Multi-pass membrane protein</topology>
    </subcellularLocation>
</comment>
<feature type="transmembrane region" description="Helical" evidence="6">
    <location>
        <begin position="126"/>
        <end position="145"/>
    </location>
</feature>
<proteinExistence type="predicted"/>
<dbReference type="PANTHER" id="PTHR44733">
    <property type="entry name" value="DNAJ HOMOLOG SUBFAMILY C MEMBER 22"/>
    <property type="match status" value="1"/>
</dbReference>
<sequence>QAVAQSREANQPWRPRTIAYILLFTLGLLGAHQFYLGRSLHGFVMLCSLGGFFAGWLHDLFNLERYIRESEDQFLTRISACAGQPETQDRGRLRDDYEALKRRLAGSIFFRDKLRDKAPRCSWSRYFGEILFGLTCAMLWLGAFPTEWFDDDNRKQLIRLTWPLPIALGVYLVGNIGVHQMSFTKLAICSYCSFVVYSTDFNNILYGSLLTVSLANWFCRDWRSRPAKPKSRCGRACAVSLGACLFYSLLAFSLLNNARVTYEGESVPLREAVRNFFKSPLWREMRDTVGKLYEYYKIHGFKEILKQLWDALDPQGLKDAASRAPARTRFVPLPQAEGELHPDRQQDPDKKRNSRPSSRMSAPPATSCW</sequence>
<dbReference type="AlphaFoldDB" id="A0A1I8FLB0"/>
<evidence type="ECO:0000259" key="7">
    <source>
        <dbReference type="Pfam" id="PF05154"/>
    </source>
</evidence>
<keyword evidence="4 6" id="KW-0472">Membrane</keyword>
<evidence type="ECO:0000256" key="3">
    <source>
        <dbReference type="ARBA" id="ARBA00022989"/>
    </source>
</evidence>
<keyword evidence="2 6" id="KW-0812">Transmembrane</keyword>
<dbReference type="Proteomes" id="UP000095280">
    <property type="component" value="Unplaced"/>
</dbReference>
<protein>
    <submittedName>
        <fullName evidence="9">TM2 domain-containing protein</fullName>
    </submittedName>
</protein>
<dbReference type="PANTHER" id="PTHR44733:SF1">
    <property type="entry name" value="DNAJ HOMOLOG SUBFAMILY C MEMBER 22"/>
    <property type="match status" value="1"/>
</dbReference>
<dbReference type="Pfam" id="PF05154">
    <property type="entry name" value="TM2"/>
    <property type="match status" value="1"/>
</dbReference>
<feature type="region of interest" description="Disordered" evidence="5">
    <location>
        <begin position="330"/>
        <end position="369"/>
    </location>
</feature>
<dbReference type="GO" id="GO:0016020">
    <property type="term" value="C:membrane"/>
    <property type="evidence" value="ECO:0007669"/>
    <property type="project" value="UniProtKB-SubCell"/>
</dbReference>
<feature type="compositionally biased region" description="Low complexity" evidence="5">
    <location>
        <begin position="355"/>
        <end position="369"/>
    </location>
</feature>
<keyword evidence="8" id="KW-1185">Reference proteome</keyword>
<evidence type="ECO:0000256" key="6">
    <source>
        <dbReference type="SAM" id="Phobius"/>
    </source>
</evidence>
<evidence type="ECO:0000256" key="2">
    <source>
        <dbReference type="ARBA" id="ARBA00022692"/>
    </source>
</evidence>
<name>A0A1I8FLB0_9PLAT</name>
<feature type="transmembrane region" description="Helical" evidence="6">
    <location>
        <begin position="157"/>
        <end position="178"/>
    </location>
</feature>
<feature type="domain" description="TM2" evidence="7">
    <location>
        <begin position="16"/>
        <end position="61"/>
    </location>
</feature>
<evidence type="ECO:0000256" key="4">
    <source>
        <dbReference type="ARBA" id="ARBA00023136"/>
    </source>
</evidence>
<reference evidence="9" key="1">
    <citation type="submission" date="2016-11" db="UniProtKB">
        <authorList>
            <consortium name="WormBaseParasite"/>
        </authorList>
    </citation>
    <scope>IDENTIFICATION</scope>
</reference>
<accession>A0A1I8FLB0</accession>
<keyword evidence="3 6" id="KW-1133">Transmembrane helix</keyword>
<organism evidence="8 9">
    <name type="scientific">Macrostomum lignano</name>
    <dbReference type="NCBI Taxonomy" id="282301"/>
    <lineage>
        <taxon>Eukaryota</taxon>
        <taxon>Metazoa</taxon>
        <taxon>Spiralia</taxon>
        <taxon>Lophotrochozoa</taxon>
        <taxon>Platyhelminthes</taxon>
        <taxon>Rhabditophora</taxon>
        <taxon>Macrostomorpha</taxon>
        <taxon>Macrostomida</taxon>
        <taxon>Macrostomidae</taxon>
        <taxon>Macrostomum</taxon>
    </lineage>
</organism>
<dbReference type="InterPro" id="IPR007829">
    <property type="entry name" value="TM2"/>
</dbReference>
<feature type="compositionally biased region" description="Basic and acidic residues" evidence="5">
    <location>
        <begin position="338"/>
        <end position="351"/>
    </location>
</feature>